<dbReference type="Pfam" id="PF00078">
    <property type="entry name" value="RVT_1"/>
    <property type="match status" value="1"/>
</dbReference>
<evidence type="ECO:0000313" key="4">
    <source>
        <dbReference type="Proteomes" id="UP000018837"/>
    </source>
</evidence>
<feature type="non-terminal residue" evidence="3">
    <location>
        <position position="167"/>
    </location>
</feature>
<feature type="domain" description="Reverse transcriptase" evidence="2">
    <location>
        <begin position="1"/>
        <end position="62"/>
    </location>
</feature>
<dbReference type="InterPro" id="IPR043502">
    <property type="entry name" value="DNA/RNA_pol_sf"/>
</dbReference>
<comment type="caution">
    <text evidence="3">The sequence shown here is derived from an EMBL/GenBank/DDBJ whole genome shotgun (WGS) entry which is preliminary data.</text>
</comment>
<evidence type="ECO:0000313" key="3">
    <source>
        <dbReference type="EMBL" id="ETK03028.1"/>
    </source>
</evidence>
<dbReference type="InterPro" id="IPR000477">
    <property type="entry name" value="RT_dom"/>
</dbReference>
<evidence type="ECO:0000259" key="2">
    <source>
        <dbReference type="PROSITE" id="PS50878"/>
    </source>
</evidence>
<dbReference type="InterPro" id="IPR051083">
    <property type="entry name" value="GrpII_Intron_Splice-Mob/Def"/>
</dbReference>
<dbReference type="InterPro" id="IPR013597">
    <property type="entry name" value="Mat_intron_G2"/>
</dbReference>
<reference evidence="3 4" key="1">
    <citation type="submission" date="2013-11" db="EMBL/GenBank/DDBJ databases">
        <title>Single cell genomics of uncultured Tannerella BU063 (oral taxon 286).</title>
        <authorList>
            <person name="Beall C.J."/>
            <person name="Campbell A.G."/>
            <person name="Griffen A.L."/>
            <person name="Podar M."/>
            <person name="Leys E.J."/>
        </authorList>
    </citation>
    <scope>NUCLEOTIDE SEQUENCE [LARGE SCALE GENOMIC DNA]</scope>
    <source>
        <strain evidence="3">Cell 2</strain>
    </source>
</reference>
<sequence>PMVNLVRYADDFIITCENRETLENEIKPLVAEFMAERGLTLSEEKTVITNIRDGFDFLGFNIRKYGNEILTKPTKKAEKRFMENIRKVIKGNKGCKQESLIRMLNAKIRGWRAYYQHGATRDSFHRIDHQIFLSLWQWAKRRHSKKGERWIKDRYWHNIRGNSWTFA</sequence>
<dbReference type="SUPFAM" id="SSF56672">
    <property type="entry name" value="DNA/RNA polymerases"/>
    <property type="match status" value="1"/>
</dbReference>
<dbReference type="Proteomes" id="UP000018837">
    <property type="component" value="Unassembled WGS sequence"/>
</dbReference>
<evidence type="ECO:0000256" key="1">
    <source>
        <dbReference type="ARBA" id="ARBA00034120"/>
    </source>
</evidence>
<dbReference type="Pfam" id="PF08388">
    <property type="entry name" value="GIIM"/>
    <property type="match status" value="1"/>
</dbReference>
<dbReference type="PANTHER" id="PTHR34047">
    <property type="entry name" value="NUCLEAR INTRON MATURASE 1, MITOCHONDRIAL-RELATED"/>
    <property type="match status" value="1"/>
</dbReference>
<dbReference type="PROSITE" id="PS50878">
    <property type="entry name" value="RT_POL"/>
    <property type="match status" value="1"/>
</dbReference>
<organism evidence="3 4">
    <name type="scientific">Tannerella sp. oral taxon BU063 isolate Cell 2</name>
    <dbReference type="NCBI Taxonomy" id="1411148"/>
    <lineage>
        <taxon>Bacteria</taxon>
        <taxon>Pseudomonadati</taxon>
        <taxon>Bacteroidota</taxon>
        <taxon>Bacteroidia</taxon>
        <taxon>Bacteroidales</taxon>
        <taxon>Tannerellaceae</taxon>
        <taxon>Tannerella</taxon>
    </lineage>
</organism>
<dbReference type="EMBL" id="AYUF01000167">
    <property type="protein sequence ID" value="ETK03028.1"/>
    <property type="molecule type" value="Genomic_DNA"/>
</dbReference>
<dbReference type="PANTHER" id="PTHR34047:SF8">
    <property type="entry name" value="PROTEIN YKFC"/>
    <property type="match status" value="1"/>
</dbReference>
<accession>W2C7L3</accession>
<feature type="non-terminal residue" evidence="3">
    <location>
        <position position="1"/>
    </location>
</feature>
<dbReference type="AlphaFoldDB" id="W2C7L3"/>
<name>W2C7L3_9BACT</name>
<protein>
    <recommendedName>
        <fullName evidence="2">Reverse transcriptase domain-containing protein</fullName>
    </recommendedName>
</protein>
<gene>
    <name evidence="3" type="ORF">N425_00740</name>
</gene>
<proteinExistence type="inferred from homology"/>
<comment type="similarity">
    <text evidence="1">Belongs to the bacterial reverse transcriptase family.</text>
</comment>